<name>A0A7R8UYV3_HERIL</name>
<evidence type="ECO:0000313" key="12">
    <source>
        <dbReference type="Proteomes" id="UP000594454"/>
    </source>
</evidence>
<dbReference type="InParanoid" id="A0A7R8UYV3"/>
<dbReference type="GO" id="GO:0004984">
    <property type="term" value="F:olfactory receptor activity"/>
    <property type="evidence" value="ECO:0007669"/>
    <property type="project" value="InterPro"/>
</dbReference>
<evidence type="ECO:0000256" key="2">
    <source>
        <dbReference type="ARBA" id="ARBA00022475"/>
    </source>
</evidence>
<feature type="transmembrane region" description="Helical" evidence="10">
    <location>
        <begin position="41"/>
        <end position="64"/>
    </location>
</feature>
<evidence type="ECO:0000256" key="5">
    <source>
        <dbReference type="ARBA" id="ARBA00022725"/>
    </source>
</evidence>
<keyword evidence="5 10" id="KW-0552">Olfaction</keyword>
<comment type="similarity">
    <text evidence="10">Belongs to the insect chemoreceptor superfamily. Heteromeric odorant receptor channel (TC 1.A.69) family.</text>
</comment>
<keyword evidence="4 10" id="KW-0812">Transmembrane</keyword>
<keyword evidence="3 10" id="KW-0716">Sensory transduction</keyword>
<dbReference type="GO" id="GO:0005886">
    <property type="term" value="C:plasma membrane"/>
    <property type="evidence" value="ECO:0007669"/>
    <property type="project" value="UniProtKB-SubCell"/>
</dbReference>
<evidence type="ECO:0000313" key="11">
    <source>
        <dbReference type="EMBL" id="CAD7089114.1"/>
    </source>
</evidence>
<evidence type="ECO:0000256" key="8">
    <source>
        <dbReference type="ARBA" id="ARBA00023170"/>
    </source>
</evidence>
<keyword evidence="6 10" id="KW-1133">Transmembrane helix</keyword>
<dbReference type="PANTHER" id="PTHR21137:SF35">
    <property type="entry name" value="ODORANT RECEPTOR 19A-RELATED"/>
    <property type="match status" value="1"/>
</dbReference>
<dbReference type="Pfam" id="PF02949">
    <property type="entry name" value="7tm_6"/>
    <property type="match status" value="1"/>
</dbReference>
<gene>
    <name evidence="11" type="ORF">HERILL_LOCUS11692</name>
</gene>
<evidence type="ECO:0000256" key="3">
    <source>
        <dbReference type="ARBA" id="ARBA00022606"/>
    </source>
</evidence>
<evidence type="ECO:0000256" key="9">
    <source>
        <dbReference type="ARBA" id="ARBA00023224"/>
    </source>
</evidence>
<dbReference type="GO" id="GO:0007165">
    <property type="term" value="P:signal transduction"/>
    <property type="evidence" value="ECO:0007669"/>
    <property type="project" value="UniProtKB-KW"/>
</dbReference>
<proteinExistence type="inferred from homology"/>
<protein>
    <recommendedName>
        <fullName evidence="10">Odorant receptor</fullName>
    </recommendedName>
</protein>
<feature type="transmembrane region" description="Helical" evidence="10">
    <location>
        <begin position="76"/>
        <end position="95"/>
    </location>
</feature>
<keyword evidence="8 10" id="KW-0675">Receptor</keyword>
<keyword evidence="12" id="KW-1185">Reference proteome</keyword>
<evidence type="ECO:0000256" key="10">
    <source>
        <dbReference type="RuleBase" id="RU351113"/>
    </source>
</evidence>
<dbReference type="EMBL" id="LR899012">
    <property type="protein sequence ID" value="CAD7089114.1"/>
    <property type="molecule type" value="Genomic_DNA"/>
</dbReference>
<evidence type="ECO:0000256" key="6">
    <source>
        <dbReference type="ARBA" id="ARBA00022989"/>
    </source>
</evidence>
<feature type="transmembrane region" description="Helical" evidence="10">
    <location>
        <begin position="131"/>
        <end position="151"/>
    </location>
</feature>
<keyword evidence="7 10" id="KW-0472">Membrane</keyword>
<reference evidence="11 12" key="1">
    <citation type="submission" date="2020-11" db="EMBL/GenBank/DDBJ databases">
        <authorList>
            <person name="Wallbank WR R."/>
            <person name="Pardo Diaz C."/>
            <person name="Kozak K."/>
            <person name="Martin S."/>
            <person name="Jiggins C."/>
            <person name="Moest M."/>
            <person name="Warren A I."/>
            <person name="Generalovic N T."/>
            <person name="Byers J.R.P. K."/>
            <person name="Montejo-Kovacevich G."/>
            <person name="Yen C E."/>
        </authorList>
    </citation>
    <scope>NUCLEOTIDE SEQUENCE [LARGE SCALE GENOMIC DNA]</scope>
</reference>
<dbReference type="OrthoDB" id="6604226at2759"/>
<feature type="transmembrane region" description="Helical" evidence="10">
    <location>
        <begin position="289"/>
        <end position="311"/>
    </location>
</feature>
<organism evidence="11 12">
    <name type="scientific">Hermetia illucens</name>
    <name type="common">Black soldier fly</name>
    <dbReference type="NCBI Taxonomy" id="343691"/>
    <lineage>
        <taxon>Eukaryota</taxon>
        <taxon>Metazoa</taxon>
        <taxon>Ecdysozoa</taxon>
        <taxon>Arthropoda</taxon>
        <taxon>Hexapoda</taxon>
        <taxon>Insecta</taxon>
        <taxon>Pterygota</taxon>
        <taxon>Neoptera</taxon>
        <taxon>Endopterygota</taxon>
        <taxon>Diptera</taxon>
        <taxon>Brachycera</taxon>
        <taxon>Stratiomyomorpha</taxon>
        <taxon>Stratiomyidae</taxon>
        <taxon>Hermetiinae</taxon>
        <taxon>Hermetia</taxon>
    </lineage>
</organism>
<feature type="transmembrane region" description="Helical" evidence="10">
    <location>
        <begin position="172"/>
        <end position="191"/>
    </location>
</feature>
<evidence type="ECO:0000256" key="1">
    <source>
        <dbReference type="ARBA" id="ARBA00004651"/>
    </source>
</evidence>
<feature type="transmembrane region" description="Helical" evidence="10">
    <location>
        <begin position="261"/>
        <end position="282"/>
    </location>
</feature>
<keyword evidence="9 10" id="KW-0807">Transducer</keyword>
<comment type="caution">
    <text evidence="10">Lacks conserved residue(s) required for the propagation of feature annotation.</text>
</comment>
<comment type="subcellular location">
    <subcellularLocation>
        <location evidence="1 10">Cell membrane</location>
        <topology evidence="1 10">Multi-pass membrane protein</topology>
    </subcellularLocation>
</comment>
<dbReference type="AlphaFoldDB" id="A0A7R8UYV3"/>
<dbReference type="GO" id="GO:0005549">
    <property type="term" value="F:odorant binding"/>
    <property type="evidence" value="ECO:0007669"/>
    <property type="project" value="InterPro"/>
</dbReference>
<accession>A0A7R8UYV3</accession>
<dbReference type="InterPro" id="IPR004117">
    <property type="entry name" value="7tm6_olfct_rcpt"/>
</dbReference>
<sequence length="384" mass="44785">MEVEIAQSKVNTERFLHGIWYYAKFHGFFPDLEYKLWQKGFVGFVVIWVNIGTMLSFLIQLFYIRDIKEFADNFPMNISVVTCLLKFLVILRMRVKLVGDINEYFAKLDGMRLSERQVVKLQGLILFCNRLTSVVAVLYTLVSTSTAINAASSRERILMFNVWIPYDFRQSMWIYWTTLLFQYFCFIILALENLTNDLTAPLYFIMLRAHLEIVMERIKNIGWDPLKTQEENYKDFIGCIEDHRIVMEIYNILQNTISSTIFIQFASTAIVVAIEILVILLFAINFTQIVMLLITTLAATIQILFCCYYVNNFTVVTNELVTAIYFSNLFDQSMQFRKTAIIFMQMTQKPKVVMAGKMFPVTLTTFASIMRTSYSILTVANQLR</sequence>
<dbReference type="PANTHER" id="PTHR21137">
    <property type="entry name" value="ODORANT RECEPTOR"/>
    <property type="match status" value="1"/>
</dbReference>
<dbReference type="Proteomes" id="UP000594454">
    <property type="component" value="Chromosome 4"/>
</dbReference>
<evidence type="ECO:0000256" key="7">
    <source>
        <dbReference type="ARBA" id="ARBA00023136"/>
    </source>
</evidence>
<keyword evidence="2" id="KW-1003">Cell membrane</keyword>
<evidence type="ECO:0000256" key="4">
    <source>
        <dbReference type="ARBA" id="ARBA00022692"/>
    </source>
</evidence>